<comment type="caution">
    <text evidence="3">The sequence shown here is derived from an EMBL/GenBank/DDBJ whole genome shotgun (WGS) entry which is preliminary data.</text>
</comment>
<feature type="chain" id="PRO_5019307330" evidence="2">
    <location>
        <begin position="19"/>
        <end position="138"/>
    </location>
</feature>
<evidence type="ECO:0000256" key="2">
    <source>
        <dbReference type="SAM" id="SignalP"/>
    </source>
</evidence>
<protein>
    <submittedName>
        <fullName evidence="3">Uncharacterized protein</fullName>
    </submittedName>
</protein>
<keyword evidence="2" id="KW-0732">Signal</keyword>
<feature type="region of interest" description="Disordered" evidence="1">
    <location>
        <begin position="103"/>
        <end position="138"/>
    </location>
</feature>
<keyword evidence="4" id="KW-1185">Reference proteome</keyword>
<reference evidence="3 4" key="1">
    <citation type="submission" date="2019-01" db="EMBL/GenBank/DDBJ databases">
        <title>A draft genome assembly of the solar-powered sea slug Elysia chlorotica.</title>
        <authorList>
            <person name="Cai H."/>
            <person name="Li Q."/>
            <person name="Fang X."/>
            <person name="Li J."/>
            <person name="Curtis N.E."/>
            <person name="Altenburger A."/>
            <person name="Shibata T."/>
            <person name="Feng M."/>
            <person name="Maeda T."/>
            <person name="Schwartz J.A."/>
            <person name="Shigenobu S."/>
            <person name="Lundholm N."/>
            <person name="Nishiyama T."/>
            <person name="Yang H."/>
            <person name="Hasebe M."/>
            <person name="Li S."/>
            <person name="Pierce S.K."/>
            <person name="Wang J."/>
        </authorList>
    </citation>
    <scope>NUCLEOTIDE SEQUENCE [LARGE SCALE GENOMIC DNA]</scope>
    <source>
        <strain evidence="3">EC2010</strain>
        <tissue evidence="3">Whole organism of an adult</tissue>
    </source>
</reference>
<accession>A0A433U887</accession>
<sequence length="138" mass="16151">MKGVFSFLVGIYFGVVASQRYQVPRTPTPSEAWHEFKSKRRERHRSMCECECDDEIDRDRERSRPHRPMGWSNEQDKVPIEIREAIEKIKAFERRFRKPEYRDLGGGVQYRGTEKTSPTPSPSTFQGEKVESSNSPPE</sequence>
<feature type="signal peptide" evidence="2">
    <location>
        <begin position="1"/>
        <end position="18"/>
    </location>
</feature>
<dbReference type="Proteomes" id="UP000271974">
    <property type="component" value="Unassembled WGS sequence"/>
</dbReference>
<gene>
    <name evidence="3" type="ORF">EGW08_002221</name>
</gene>
<name>A0A433U887_ELYCH</name>
<proteinExistence type="predicted"/>
<organism evidence="3 4">
    <name type="scientific">Elysia chlorotica</name>
    <name type="common">Eastern emerald elysia</name>
    <name type="synonym">Sea slug</name>
    <dbReference type="NCBI Taxonomy" id="188477"/>
    <lineage>
        <taxon>Eukaryota</taxon>
        <taxon>Metazoa</taxon>
        <taxon>Spiralia</taxon>
        <taxon>Lophotrochozoa</taxon>
        <taxon>Mollusca</taxon>
        <taxon>Gastropoda</taxon>
        <taxon>Heterobranchia</taxon>
        <taxon>Euthyneura</taxon>
        <taxon>Panpulmonata</taxon>
        <taxon>Sacoglossa</taxon>
        <taxon>Placobranchoidea</taxon>
        <taxon>Plakobranchidae</taxon>
        <taxon>Elysia</taxon>
    </lineage>
</organism>
<dbReference type="EMBL" id="RQTK01000042">
    <property type="protein sequence ID" value="RUS90034.1"/>
    <property type="molecule type" value="Genomic_DNA"/>
</dbReference>
<evidence type="ECO:0000313" key="4">
    <source>
        <dbReference type="Proteomes" id="UP000271974"/>
    </source>
</evidence>
<feature type="region of interest" description="Disordered" evidence="1">
    <location>
        <begin position="56"/>
        <end position="78"/>
    </location>
</feature>
<evidence type="ECO:0000256" key="1">
    <source>
        <dbReference type="SAM" id="MobiDB-lite"/>
    </source>
</evidence>
<evidence type="ECO:0000313" key="3">
    <source>
        <dbReference type="EMBL" id="RUS90034.1"/>
    </source>
</evidence>
<dbReference type="OrthoDB" id="6157239at2759"/>
<dbReference type="AlphaFoldDB" id="A0A433U887"/>